<dbReference type="PANTHER" id="PTHR11106">
    <property type="entry name" value="GANGLIOSIDE INDUCED DIFFERENTIATION ASSOCIATED PROTEIN 2-RELATED"/>
    <property type="match status" value="1"/>
</dbReference>
<gene>
    <name evidence="2" type="ORF">ACHAWO_007456</name>
</gene>
<evidence type="ECO:0000313" key="2">
    <source>
        <dbReference type="EMBL" id="KAL3780995.1"/>
    </source>
</evidence>
<dbReference type="InterPro" id="IPR043472">
    <property type="entry name" value="Macro_dom-like"/>
</dbReference>
<dbReference type="SUPFAM" id="SSF52949">
    <property type="entry name" value="Macro domain-like"/>
    <property type="match status" value="1"/>
</dbReference>
<evidence type="ECO:0000256" key="1">
    <source>
        <dbReference type="SAM" id="MobiDB-lite"/>
    </source>
</evidence>
<comment type="caution">
    <text evidence="2">The sequence shown here is derived from an EMBL/GenBank/DDBJ whole genome shotgun (WGS) entry which is preliminary data.</text>
</comment>
<organism evidence="2 3">
    <name type="scientific">Cyclotella atomus</name>
    <dbReference type="NCBI Taxonomy" id="382360"/>
    <lineage>
        <taxon>Eukaryota</taxon>
        <taxon>Sar</taxon>
        <taxon>Stramenopiles</taxon>
        <taxon>Ochrophyta</taxon>
        <taxon>Bacillariophyta</taxon>
        <taxon>Coscinodiscophyceae</taxon>
        <taxon>Thalassiosirophycidae</taxon>
        <taxon>Stephanodiscales</taxon>
        <taxon>Stephanodiscaceae</taxon>
        <taxon>Cyclotella</taxon>
    </lineage>
</organism>
<dbReference type="Gene3D" id="3.40.220.10">
    <property type="entry name" value="Leucine Aminopeptidase, subunit E, domain 1"/>
    <property type="match status" value="1"/>
</dbReference>
<sequence>MTSKAWFKPSAVPHLVAKFDSAQSSRSIEIWTTTCIVTNFGMQRNRNVGSHSQATEFSSIGRHLPRCSMLINPANPVLTGPHSFPYFPRGGPQPENPPNRTAHHIMGYVTQWGGMDVGNGMLFPAAVIDGLVHQLGGRRLQNECSMLPKHSFSRAYSNQQSQTTLRDDQEVKCPVGAAVVTSSGDKALKAEYDIIIHTVPPFYKYPPSANKEIQRLLDTGEEPFDGETWSYKLLLSCYHKSFDLAFQQRDIDRSSSVLCNLLNRFGYHRRTPPENQRVAVPLLGAGCRGFPTSVAIEAAAKESAAWLTKTSDGDNSSTKSTENNTTQHRSPQSDCVIAFGLLEPHDAETLAEKIQVSLNI</sequence>
<feature type="region of interest" description="Disordered" evidence="1">
    <location>
        <begin position="307"/>
        <end position="331"/>
    </location>
</feature>
<proteinExistence type="predicted"/>
<keyword evidence="3" id="KW-1185">Reference proteome</keyword>
<name>A0ABD3NYM8_9STRA</name>
<dbReference type="PANTHER" id="PTHR11106:SF27">
    <property type="entry name" value="MACRO DOMAIN-CONTAINING PROTEIN"/>
    <property type="match status" value="1"/>
</dbReference>
<dbReference type="Proteomes" id="UP001530400">
    <property type="component" value="Unassembled WGS sequence"/>
</dbReference>
<dbReference type="AlphaFoldDB" id="A0ABD3NYM8"/>
<feature type="compositionally biased region" description="Low complexity" evidence="1">
    <location>
        <begin position="315"/>
        <end position="326"/>
    </location>
</feature>
<evidence type="ECO:0000313" key="3">
    <source>
        <dbReference type="Proteomes" id="UP001530400"/>
    </source>
</evidence>
<dbReference type="EMBL" id="JALLPJ020000866">
    <property type="protein sequence ID" value="KAL3780995.1"/>
    <property type="molecule type" value="Genomic_DNA"/>
</dbReference>
<protein>
    <recommendedName>
        <fullName evidence="4">Macro domain-containing protein</fullName>
    </recommendedName>
</protein>
<reference evidence="2 3" key="1">
    <citation type="submission" date="2024-10" db="EMBL/GenBank/DDBJ databases">
        <title>Updated reference genomes for cyclostephanoid diatoms.</title>
        <authorList>
            <person name="Roberts W.R."/>
            <person name="Alverson A.J."/>
        </authorList>
    </citation>
    <scope>NUCLEOTIDE SEQUENCE [LARGE SCALE GENOMIC DNA]</scope>
    <source>
        <strain evidence="2 3">AJA010-31</strain>
    </source>
</reference>
<accession>A0ABD3NYM8</accession>
<evidence type="ECO:0008006" key="4">
    <source>
        <dbReference type="Google" id="ProtNLM"/>
    </source>
</evidence>